<sequence>MLFPIDAEKAYSLTTARKYRPAWPVKYHIFIKCGREAAPSAVALLQVNESADGARLALSPHSLSINPLFIE</sequence>
<evidence type="ECO:0000313" key="2">
    <source>
        <dbReference type="Proteomes" id="UP000299102"/>
    </source>
</evidence>
<dbReference type="EMBL" id="BGZK01000879">
    <property type="protein sequence ID" value="GBP63781.1"/>
    <property type="molecule type" value="Genomic_DNA"/>
</dbReference>
<dbReference type="Proteomes" id="UP000299102">
    <property type="component" value="Unassembled WGS sequence"/>
</dbReference>
<organism evidence="1 2">
    <name type="scientific">Eumeta variegata</name>
    <name type="common">Bagworm moth</name>
    <name type="synonym">Eumeta japonica</name>
    <dbReference type="NCBI Taxonomy" id="151549"/>
    <lineage>
        <taxon>Eukaryota</taxon>
        <taxon>Metazoa</taxon>
        <taxon>Ecdysozoa</taxon>
        <taxon>Arthropoda</taxon>
        <taxon>Hexapoda</taxon>
        <taxon>Insecta</taxon>
        <taxon>Pterygota</taxon>
        <taxon>Neoptera</taxon>
        <taxon>Endopterygota</taxon>
        <taxon>Lepidoptera</taxon>
        <taxon>Glossata</taxon>
        <taxon>Ditrysia</taxon>
        <taxon>Tineoidea</taxon>
        <taxon>Psychidae</taxon>
        <taxon>Oiketicinae</taxon>
        <taxon>Eumeta</taxon>
    </lineage>
</organism>
<protein>
    <submittedName>
        <fullName evidence="1">Uncharacterized protein</fullName>
    </submittedName>
</protein>
<comment type="caution">
    <text evidence="1">The sequence shown here is derived from an EMBL/GenBank/DDBJ whole genome shotgun (WGS) entry which is preliminary data.</text>
</comment>
<gene>
    <name evidence="1" type="ORF">EVAR_40381_1</name>
</gene>
<keyword evidence="2" id="KW-1185">Reference proteome</keyword>
<name>A0A4C1XJ38_EUMVA</name>
<reference evidence="1 2" key="1">
    <citation type="journal article" date="2019" name="Commun. Biol.">
        <title>The bagworm genome reveals a unique fibroin gene that provides high tensile strength.</title>
        <authorList>
            <person name="Kono N."/>
            <person name="Nakamura H."/>
            <person name="Ohtoshi R."/>
            <person name="Tomita M."/>
            <person name="Numata K."/>
            <person name="Arakawa K."/>
        </authorList>
    </citation>
    <scope>NUCLEOTIDE SEQUENCE [LARGE SCALE GENOMIC DNA]</scope>
</reference>
<dbReference type="AlphaFoldDB" id="A0A4C1XJ38"/>
<evidence type="ECO:0000313" key="1">
    <source>
        <dbReference type="EMBL" id="GBP63781.1"/>
    </source>
</evidence>
<proteinExistence type="predicted"/>
<accession>A0A4C1XJ38</accession>